<evidence type="ECO:0000313" key="3">
    <source>
        <dbReference type="Proteomes" id="UP000070089"/>
    </source>
</evidence>
<dbReference type="OrthoDB" id="10263984at2759"/>
<proteinExistence type="predicted"/>
<dbReference type="VEuPathDB" id="GiardiaDB:QR46_1483"/>
<reference evidence="2 3" key="1">
    <citation type="journal article" date="2015" name="Mol. Biochem. Parasitol.">
        <title>Identification of polymorphic genes for use in assemblage B genotyping assays through comparative genomics of multiple assemblage B Giardia duodenalis isolates.</title>
        <authorList>
            <person name="Wielinga C."/>
            <person name="Thompson R.C."/>
            <person name="Monis P."/>
            <person name="Ryan U."/>
        </authorList>
    </citation>
    <scope>NUCLEOTIDE SEQUENCE [LARGE SCALE GENOMIC DNA]</scope>
    <source>
        <strain evidence="2 3">BAH15c1</strain>
    </source>
</reference>
<protein>
    <submittedName>
        <fullName evidence="2">Uncharacterized protein</fullName>
    </submittedName>
</protein>
<feature type="region of interest" description="Disordered" evidence="1">
    <location>
        <begin position="18"/>
        <end position="120"/>
    </location>
</feature>
<dbReference type="Proteomes" id="UP000070089">
    <property type="component" value="Unassembled WGS sequence"/>
</dbReference>
<name>A0A132NWS7_GIAIN</name>
<organism evidence="2 3">
    <name type="scientific">Giardia duodenalis assemblage B</name>
    <dbReference type="NCBI Taxonomy" id="1394984"/>
    <lineage>
        <taxon>Eukaryota</taxon>
        <taxon>Metamonada</taxon>
        <taxon>Diplomonadida</taxon>
        <taxon>Hexamitidae</taxon>
        <taxon>Giardiinae</taxon>
        <taxon>Giardia</taxon>
    </lineage>
</organism>
<evidence type="ECO:0000313" key="2">
    <source>
        <dbReference type="EMBL" id="KWX14519.1"/>
    </source>
</evidence>
<dbReference type="EMBL" id="JXTI01000030">
    <property type="protein sequence ID" value="KWX14519.1"/>
    <property type="molecule type" value="Genomic_DNA"/>
</dbReference>
<sequence>MSAALQRASRGSYQRVLYRGKAPEAQISTTDGVTTLVSGDGDPKVAVGMPNKATKGISTKKKASHPQDRAAQSNKGRGEGNVATDSQPREDKLKGPNVFSGKGLSNPEKPQSFSGLRRAL</sequence>
<accession>A0A132NWS7</accession>
<gene>
    <name evidence="2" type="ORF">QR46_1483</name>
</gene>
<dbReference type="AlphaFoldDB" id="A0A132NWS7"/>
<feature type="compositionally biased region" description="Polar residues" evidence="1">
    <location>
        <begin position="26"/>
        <end position="37"/>
    </location>
</feature>
<evidence type="ECO:0000256" key="1">
    <source>
        <dbReference type="SAM" id="MobiDB-lite"/>
    </source>
</evidence>
<comment type="caution">
    <text evidence="2">The sequence shown here is derived from an EMBL/GenBank/DDBJ whole genome shotgun (WGS) entry which is preliminary data.</text>
</comment>